<dbReference type="AlphaFoldDB" id="A0A1A8W8L4"/>
<reference evidence="2" key="1">
    <citation type="submission" date="2016-05" db="EMBL/GenBank/DDBJ databases">
        <authorList>
            <person name="Naeem Raeece"/>
        </authorList>
    </citation>
    <scope>NUCLEOTIDE SEQUENCE [LARGE SCALE GENOMIC DNA]</scope>
</reference>
<name>A0A1A8W8L4_PLAOA</name>
<evidence type="ECO:0000313" key="2">
    <source>
        <dbReference type="Proteomes" id="UP000078546"/>
    </source>
</evidence>
<gene>
    <name evidence="1" type="ORF">POVCU1_016340</name>
</gene>
<proteinExistence type="predicted"/>
<protein>
    <submittedName>
        <fullName evidence="1">Uncharacterized protein</fullName>
    </submittedName>
</protein>
<evidence type="ECO:0000313" key="1">
    <source>
        <dbReference type="EMBL" id="SBS89153.1"/>
    </source>
</evidence>
<accession>A0A1A8W8L4</accession>
<dbReference type="Proteomes" id="UP000078546">
    <property type="component" value="Unassembled WGS sequence"/>
</dbReference>
<sequence length="86" mass="10553">MRCGTRRRLMMCQLTMEGRHLIKCSLWSLHLTQFSLRDYLQGHRELHGMHKYDKIDNNFDNKNEEWIENMTLIYERMGDRFSSQEQ</sequence>
<organism evidence="1 2">
    <name type="scientific">Plasmodium ovale curtisi</name>
    <dbReference type="NCBI Taxonomy" id="864141"/>
    <lineage>
        <taxon>Eukaryota</taxon>
        <taxon>Sar</taxon>
        <taxon>Alveolata</taxon>
        <taxon>Apicomplexa</taxon>
        <taxon>Aconoidasida</taxon>
        <taxon>Haemosporida</taxon>
        <taxon>Plasmodiidae</taxon>
        <taxon>Plasmodium</taxon>
        <taxon>Plasmodium (Plasmodium)</taxon>
    </lineage>
</organism>
<dbReference type="EMBL" id="FLQV01000303">
    <property type="protein sequence ID" value="SBS89153.1"/>
    <property type="molecule type" value="Genomic_DNA"/>
</dbReference>